<keyword evidence="6 9" id="KW-0411">Iron-sulfur</keyword>
<evidence type="ECO:0000256" key="3">
    <source>
        <dbReference type="ARBA" id="ARBA00022801"/>
    </source>
</evidence>
<dbReference type="GO" id="GO:0004527">
    <property type="term" value="F:exonuclease activity"/>
    <property type="evidence" value="ECO:0007669"/>
    <property type="project" value="UniProtKB-KW"/>
</dbReference>
<evidence type="ECO:0000256" key="7">
    <source>
        <dbReference type="ARBA" id="ARBA00023118"/>
    </source>
</evidence>
<keyword evidence="13" id="KW-1185">Reference proteome</keyword>
<evidence type="ECO:0000256" key="8">
    <source>
        <dbReference type="ARBA" id="ARBA00023211"/>
    </source>
</evidence>
<dbReference type="Gene3D" id="3.90.320.10">
    <property type="match status" value="1"/>
</dbReference>
<organism evidence="12 13">
    <name type="scientific">Methylacidimicrobium cyclopophantes</name>
    <dbReference type="NCBI Taxonomy" id="1041766"/>
    <lineage>
        <taxon>Bacteria</taxon>
        <taxon>Pseudomonadati</taxon>
        <taxon>Verrucomicrobiota</taxon>
        <taxon>Methylacidimicrobium</taxon>
    </lineage>
</organism>
<dbReference type="RefSeq" id="WP_142525430.1">
    <property type="nucleotide sequence ID" value="NZ_CABFUZ020000147.1"/>
</dbReference>
<accession>A0A5E6MFU6</accession>
<keyword evidence="7 9" id="KW-0051">Antiviral defense</keyword>
<evidence type="ECO:0000256" key="2">
    <source>
        <dbReference type="ARBA" id="ARBA00022723"/>
    </source>
</evidence>
<dbReference type="GO" id="GO:0046872">
    <property type="term" value="F:metal ion binding"/>
    <property type="evidence" value="ECO:0007669"/>
    <property type="project" value="UniProtKB-KW"/>
</dbReference>
<feature type="compositionally biased region" description="Basic and acidic residues" evidence="10">
    <location>
        <begin position="1"/>
        <end position="10"/>
    </location>
</feature>
<keyword evidence="4 9" id="KW-0269">Exonuclease</keyword>
<dbReference type="InterPro" id="IPR022765">
    <property type="entry name" value="Dna2/Cas4_DUF83"/>
</dbReference>
<keyword evidence="2 9" id="KW-0479">Metal-binding</keyword>
<feature type="domain" description="DUF83" evidence="11">
    <location>
        <begin position="51"/>
        <end position="256"/>
    </location>
</feature>
<dbReference type="OrthoDB" id="9803119at2"/>
<dbReference type="GO" id="GO:0051536">
    <property type="term" value="F:iron-sulfur cluster binding"/>
    <property type="evidence" value="ECO:0007669"/>
    <property type="project" value="UniProtKB-KW"/>
</dbReference>
<dbReference type="Proteomes" id="UP000381693">
    <property type="component" value="Unassembled WGS sequence"/>
</dbReference>
<evidence type="ECO:0000256" key="10">
    <source>
        <dbReference type="SAM" id="MobiDB-lite"/>
    </source>
</evidence>
<dbReference type="NCBIfam" id="TIGR00372">
    <property type="entry name" value="cas4"/>
    <property type="match status" value="1"/>
</dbReference>
<feature type="region of interest" description="Disordered" evidence="10">
    <location>
        <begin position="1"/>
        <end position="35"/>
    </location>
</feature>
<gene>
    <name evidence="12" type="primary">cas4-cas1</name>
    <name evidence="12" type="ORF">MAMC_01436</name>
</gene>
<evidence type="ECO:0000313" key="12">
    <source>
        <dbReference type="EMBL" id="VVM07123.1"/>
    </source>
</evidence>
<comment type="cofactor">
    <cofactor evidence="9">
        <name>iron-sulfur cluster</name>
        <dbReference type="ChEBI" id="CHEBI:30408"/>
    </cofactor>
</comment>
<keyword evidence="8 9" id="KW-0464">Manganese</keyword>
<dbReference type="GO" id="GO:0051607">
    <property type="term" value="P:defense response to virus"/>
    <property type="evidence" value="ECO:0007669"/>
    <property type="project" value="UniProtKB-KW"/>
</dbReference>
<comment type="caution">
    <text evidence="12">The sequence shown here is derived from an EMBL/GenBank/DDBJ whole genome shotgun (WGS) entry which is preliminary data.</text>
</comment>
<evidence type="ECO:0000259" key="11">
    <source>
        <dbReference type="Pfam" id="PF01930"/>
    </source>
</evidence>
<evidence type="ECO:0000256" key="5">
    <source>
        <dbReference type="ARBA" id="ARBA00023004"/>
    </source>
</evidence>
<protein>
    <recommendedName>
        <fullName evidence="9">CRISPR-associated exonuclease Cas4</fullName>
        <ecNumber evidence="9">3.1.12.1</ecNumber>
    </recommendedName>
</protein>
<name>A0A5E6MFU6_9BACT</name>
<dbReference type="Pfam" id="PF01930">
    <property type="entry name" value="Cas_Cas4"/>
    <property type="match status" value="1"/>
</dbReference>
<dbReference type="AlphaFoldDB" id="A0A5E6MFU6"/>
<keyword evidence="5 9" id="KW-0408">Iron</keyword>
<dbReference type="GO" id="GO:0004519">
    <property type="term" value="F:endonuclease activity"/>
    <property type="evidence" value="ECO:0007669"/>
    <property type="project" value="UniProtKB-KW"/>
</dbReference>
<evidence type="ECO:0000313" key="13">
    <source>
        <dbReference type="Proteomes" id="UP000381693"/>
    </source>
</evidence>
<evidence type="ECO:0000256" key="9">
    <source>
        <dbReference type="RuleBase" id="RU365022"/>
    </source>
</evidence>
<comment type="function">
    <text evidence="9">CRISPR (clustered regularly interspaced short palindromic repeat) is an adaptive immune system that provides protection against mobile genetic elements (viruses, transposable elements and conjugative plasmids). CRISPR clusters contain sequences complementary to antecedent mobile elements and target invading nucleic acids. CRISPR clusters are transcribed and processed into CRISPR RNA (crRNA).</text>
</comment>
<evidence type="ECO:0000256" key="6">
    <source>
        <dbReference type="ARBA" id="ARBA00023014"/>
    </source>
</evidence>
<evidence type="ECO:0000256" key="4">
    <source>
        <dbReference type="ARBA" id="ARBA00022839"/>
    </source>
</evidence>
<dbReference type="InterPro" id="IPR011604">
    <property type="entry name" value="PDDEXK-like_dom_sf"/>
</dbReference>
<keyword evidence="1 9" id="KW-0540">Nuclease</keyword>
<sequence length="272" mass="29810">MENDREDCKESPPAVEFDGSPGFPRASEGSWGAEDANPSKAVRKLFLSARMLNEFVYCPRLFHYELLEGLFRENADTVRGAALHARVDAGSGAMPPPAREAAESNQGTLEQAAEAPMGVIHSRSVLLGSERLGVQAKIDLLEGESDPSGGAVTVSPVDYKAGAPREGRAGNELWDPDRIQLGIQCLLLRENGYRCEEGLIYYHATRQRVRLQVTPELESWILATIEEARKCAEGPLPPPLIDSPKCIRCSLAPVCLPDETRYPDFDTFSLTL</sequence>
<dbReference type="EC" id="3.1.12.1" evidence="9"/>
<proteinExistence type="inferred from homology"/>
<keyword evidence="3 9" id="KW-0378">Hydrolase</keyword>
<dbReference type="InterPro" id="IPR013343">
    <property type="entry name" value="CRISPR-assoc_prot_Cas4"/>
</dbReference>
<dbReference type="EMBL" id="CABFUZ020000147">
    <property type="protein sequence ID" value="VVM07123.1"/>
    <property type="molecule type" value="Genomic_DNA"/>
</dbReference>
<reference evidence="12" key="1">
    <citation type="submission" date="2019-09" db="EMBL/GenBank/DDBJ databases">
        <authorList>
            <person name="Cremers G."/>
        </authorList>
    </citation>
    <scope>NUCLEOTIDE SEQUENCE [LARGE SCALE GENOMIC DNA]</scope>
    <source>
        <strain evidence="12">3B</strain>
    </source>
</reference>
<comment type="cofactor">
    <cofactor evidence="9">
        <name>Mg(2+)</name>
        <dbReference type="ChEBI" id="CHEBI:18420"/>
    </cofactor>
    <cofactor evidence="9">
        <name>Mn(2+)</name>
        <dbReference type="ChEBI" id="CHEBI:29035"/>
    </cofactor>
    <text evidence="9">Mg(2+) or Mn(2+) required for ssDNA cleavage activity.</text>
</comment>
<evidence type="ECO:0000256" key="1">
    <source>
        <dbReference type="ARBA" id="ARBA00022722"/>
    </source>
</evidence>
<comment type="similarity">
    <text evidence="9">Belongs to the CRISPR-associated exonuclease Cas4 family.</text>
</comment>